<dbReference type="Pfam" id="PF12833">
    <property type="entry name" value="HTH_18"/>
    <property type="match status" value="1"/>
</dbReference>
<dbReference type="EMBL" id="FNPG01000009">
    <property type="protein sequence ID" value="SDY16308.1"/>
    <property type="molecule type" value="Genomic_DNA"/>
</dbReference>
<dbReference type="SUPFAM" id="SSF46689">
    <property type="entry name" value="Homeodomain-like"/>
    <property type="match status" value="2"/>
</dbReference>
<name>A0A1H3HNE2_9FIRM</name>
<dbReference type="Proteomes" id="UP000183918">
    <property type="component" value="Unassembled WGS sequence"/>
</dbReference>
<dbReference type="SUPFAM" id="SSF51215">
    <property type="entry name" value="Regulatory protein AraC"/>
    <property type="match status" value="1"/>
</dbReference>
<evidence type="ECO:0000259" key="4">
    <source>
        <dbReference type="PROSITE" id="PS01124"/>
    </source>
</evidence>
<reference evidence="5 6" key="1">
    <citation type="submission" date="2016-10" db="EMBL/GenBank/DDBJ databases">
        <authorList>
            <person name="de Groot N.N."/>
        </authorList>
    </citation>
    <scope>NUCLEOTIDE SEQUENCE [LARGE SCALE GENOMIC DNA]</scope>
    <source>
        <strain evidence="5 6">DSM 14045</strain>
    </source>
</reference>
<evidence type="ECO:0000313" key="6">
    <source>
        <dbReference type="Proteomes" id="UP000183918"/>
    </source>
</evidence>
<dbReference type="Gene3D" id="1.10.10.60">
    <property type="entry name" value="Homeodomain-like"/>
    <property type="match status" value="2"/>
</dbReference>
<dbReference type="SMART" id="SM00342">
    <property type="entry name" value="HTH_ARAC"/>
    <property type="match status" value="1"/>
</dbReference>
<dbReference type="PROSITE" id="PS00041">
    <property type="entry name" value="HTH_ARAC_FAMILY_1"/>
    <property type="match status" value="1"/>
</dbReference>
<dbReference type="InterPro" id="IPR037923">
    <property type="entry name" value="HTH-like"/>
</dbReference>
<gene>
    <name evidence="5" type="ORF">SAMN02910414_00892</name>
</gene>
<dbReference type="Pfam" id="PF02311">
    <property type="entry name" value="AraC_binding"/>
    <property type="match status" value="1"/>
</dbReference>
<dbReference type="GO" id="GO:0043565">
    <property type="term" value="F:sequence-specific DNA binding"/>
    <property type="evidence" value="ECO:0007669"/>
    <property type="project" value="InterPro"/>
</dbReference>
<dbReference type="eggNOG" id="COG1917">
    <property type="taxonomic scope" value="Bacteria"/>
</dbReference>
<dbReference type="RefSeq" id="WP_074716502.1">
    <property type="nucleotide sequence ID" value="NZ_FNPG01000009.1"/>
</dbReference>
<dbReference type="InterPro" id="IPR009057">
    <property type="entry name" value="Homeodomain-like_sf"/>
</dbReference>
<accession>A0A1H3HNE2</accession>
<keyword evidence="1" id="KW-0805">Transcription regulation</keyword>
<dbReference type="AlphaFoldDB" id="A0A1H3HNE2"/>
<feature type="domain" description="HTH araC/xylS-type" evidence="4">
    <location>
        <begin position="182"/>
        <end position="279"/>
    </location>
</feature>
<proteinExistence type="predicted"/>
<dbReference type="InterPro" id="IPR014710">
    <property type="entry name" value="RmlC-like_jellyroll"/>
</dbReference>
<dbReference type="OrthoDB" id="9774814at2"/>
<keyword evidence="6" id="KW-1185">Reference proteome</keyword>
<evidence type="ECO:0000256" key="1">
    <source>
        <dbReference type="ARBA" id="ARBA00023015"/>
    </source>
</evidence>
<dbReference type="eggNOG" id="COG2207">
    <property type="taxonomic scope" value="Bacteria"/>
</dbReference>
<dbReference type="STRING" id="1122142.SAMN02910414_00892"/>
<sequence length="280" mass="32544">MTSYNRTGYLKSNFKIFHLKDQKKHDIEYHYHNFHKVLIFLSGHVTYSIEGRSYQLQPNDIVFVNSGEVHKPIICDNTTYERIIIYISKDYLSSYSEENNDLSLCFKKASHNKSHVLRVHSFANSKLGSITKELEASFNTDEYANDLYHNILFLEFMIQLNRLSINDGVEYIKNSSPNQKIVEIINYVNNNLTDEISIDSIANTFFLSRYYLMHIFKEETGYTIGNYITNKRLLLAKDLIAHGMPITAACYESGFKNYSTFSRAYKKSFGTTPTNAFKNK</sequence>
<evidence type="ECO:0000313" key="5">
    <source>
        <dbReference type="EMBL" id="SDY16308.1"/>
    </source>
</evidence>
<evidence type="ECO:0000256" key="3">
    <source>
        <dbReference type="ARBA" id="ARBA00023163"/>
    </source>
</evidence>
<dbReference type="InterPro" id="IPR018062">
    <property type="entry name" value="HTH_AraC-typ_CS"/>
</dbReference>
<dbReference type="GO" id="GO:0003700">
    <property type="term" value="F:DNA-binding transcription factor activity"/>
    <property type="evidence" value="ECO:0007669"/>
    <property type="project" value="InterPro"/>
</dbReference>
<dbReference type="InterPro" id="IPR003313">
    <property type="entry name" value="AraC-bd"/>
</dbReference>
<dbReference type="PANTHER" id="PTHR43280:SF34">
    <property type="entry name" value="ARAC-FAMILY TRANSCRIPTIONAL REGULATOR"/>
    <property type="match status" value="1"/>
</dbReference>
<evidence type="ECO:0000256" key="2">
    <source>
        <dbReference type="ARBA" id="ARBA00023125"/>
    </source>
</evidence>
<keyword evidence="2 5" id="KW-0238">DNA-binding</keyword>
<keyword evidence="3" id="KW-0804">Transcription</keyword>
<organism evidence="5 6">
    <name type="scientific">Lachnobacterium bovis DSM 14045</name>
    <dbReference type="NCBI Taxonomy" id="1122142"/>
    <lineage>
        <taxon>Bacteria</taxon>
        <taxon>Bacillati</taxon>
        <taxon>Bacillota</taxon>
        <taxon>Clostridia</taxon>
        <taxon>Lachnospirales</taxon>
        <taxon>Lachnospiraceae</taxon>
        <taxon>Lachnobacterium</taxon>
    </lineage>
</organism>
<dbReference type="PANTHER" id="PTHR43280">
    <property type="entry name" value="ARAC-FAMILY TRANSCRIPTIONAL REGULATOR"/>
    <property type="match status" value="1"/>
</dbReference>
<dbReference type="InterPro" id="IPR018060">
    <property type="entry name" value="HTH_AraC"/>
</dbReference>
<dbReference type="PROSITE" id="PS01124">
    <property type="entry name" value="HTH_ARAC_FAMILY_2"/>
    <property type="match status" value="1"/>
</dbReference>
<protein>
    <submittedName>
        <fullName evidence="5">AraC-type DNA-binding protein</fullName>
    </submittedName>
</protein>
<dbReference type="Gene3D" id="2.60.120.10">
    <property type="entry name" value="Jelly Rolls"/>
    <property type="match status" value="1"/>
</dbReference>